<dbReference type="Gene3D" id="3.40.1410.10">
    <property type="entry name" value="Chorismate lyase-like"/>
    <property type="match status" value="1"/>
</dbReference>
<dbReference type="Pfam" id="PF00392">
    <property type="entry name" value="GntR"/>
    <property type="match status" value="1"/>
</dbReference>
<evidence type="ECO:0000313" key="5">
    <source>
        <dbReference type="EMBL" id="SEN93801.1"/>
    </source>
</evidence>
<keyword evidence="6" id="KW-1185">Reference proteome</keyword>
<evidence type="ECO:0000256" key="3">
    <source>
        <dbReference type="ARBA" id="ARBA00023163"/>
    </source>
</evidence>
<keyword evidence="1" id="KW-0805">Transcription regulation</keyword>
<keyword evidence="2" id="KW-0238">DNA-binding</keyword>
<evidence type="ECO:0000256" key="1">
    <source>
        <dbReference type="ARBA" id="ARBA00023015"/>
    </source>
</evidence>
<feature type="domain" description="HTH gntR-type" evidence="4">
    <location>
        <begin position="8"/>
        <end position="76"/>
    </location>
</feature>
<dbReference type="Proteomes" id="UP000199512">
    <property type="component" value="Unassembled WGS sequence"/>
</dbReference>
<dbReference type="SMART" id="SM00866">
    <property type="entry name" value="UTRA"/>
    <property type="match status" value="1"/>
</dbReference>
<dbReference type="InterPro" id="IPR036388">
    <property type="entry name" value="WH-like_DNA-bd_sf"/>
</dbReference>
<dbReference type="AlphaFoldDB" id="A0A1H8KM64"/>
<dbReference type="Gene3D" id="1.10.10.10">
    <property type="entry name" value="Winged helix-like DNA-binding domain superfamily/Winged helix DNA-binding domain"/>
    <property type="match status" value="1"/>
</dbReference>
<evidence type="ECO:0000256" key="2">
    <source>
        <dbReference type="ARBA" id="ARBA00023125"/>
    </source>
</evidence>
<dbReference type="SUPFAM" id="SSF46785">
    <property type="entry name" value="Winged helix' DNA-binding domain"/>
    <property type="match status" value="1"/>
</dbReference>
<dbReference type="GO" id="GO:0003700">
    <property type="term" value="F:DNA-binding transcription factor activity"/>
    <property type="evidence" value="ECO:0007669"/>
    <property type="project" value="InterPro"/>
</dbReference>
<protein>
    <submittedName>
        <fullName evidence="5">GntR family transcriptional regulator</fullName>
    </submittedName>
</protein>
<dbReference type="PRINTS" id="PR00035">
    <property type="entry name" value="HTHGNTR"/>
</dbReference>
<dbReference type="SMART" id="SM00345">
    <property type="entry name" value="HTH_GNTR"/>
    <property type="match status" value="1"/>
</dbReference>
<dbReference type="GO" id="GO:0003677">
    <property type="term" value="F:DNA binding"/>
    <property type="evidence" value="ECO:0007669"/>
    <property type="project" value="UniProtKB-KW"/>
</dbReference>
<dbReference type="STRING" id="215200.SAMN05216454_1355"/>
<dbReference type="InterPro" id="IPR036390">
    <property type="entry name" value="WH_DNA-bd_sf"/>
</dbReference>
<reference evidence="5 6" key="1">
    <citation type="submission" date="2016-10" db="EMBL/GenBank/DDBJ databases">
        <authorList>
            <person name="de Groot N.N."/>
        </authorList>
    </citation>
    <scope>NUCLEOTIDE SEQUENCE [LARGE SCALE GENOMIC DNA]</scope>
    <source>
        <strain evidence="5 6">Calf135</strain>
    </source>
</reference>
<dbReference type="InterPro" id="IPR050679">
    <property type="entry name" value="Bact_HTH_transcr_reg"/>
</dbReference>
<dbReference type="GO" id="GO:0045892">
    <property type="term" value="P:negative regulation of DNA-templated transcription"/>
    <property type="evidence" value="ECO:0007669"/>
    <property type="project" value="TreeGrafter"/>
</dbReference>
<dbReference type="InterPro" id="IPR028978">
    <property type="entry name" value="Chorismate_lyase_/UTRA_dom_sf"/>
</dbReference>
<gene>
    <name evidence="5" type="ORF">SAMN05216454_1355</name>
</gene>
<dbReference type="FunFam" id="1.10.10.10:FF:000079">
    <property type="entry name" value="GntR family transcriptional regulator"/>
    <property type="match status" value="1"/>
</dbReference>
<sequence length="243" mass="28247">MIDKSKPIPLYYQVQEMIIKLIEDGSYSINNPLPSEKELIKQFGVSRTTIRQAVDNLVNLGYLERRRGVGTFVAKREKKHYWELETLRSFSEEFEKKGYEVSTKLLSIEKQNTPAELFSVFKEIDEVFKIERLRFLNNRPAILVTTYVPVNIASDLDKYDLSNVSLFEILRTKYNVKIAYGKKEFRAQLVSAEDAKLLEMDENQAIQLVKTESYDNNGKIVDYSISRDIGDLSVYKVTLNYQD</sequence>
<keyword evidence="3" id="KW-0804">Transcription</keyword>
<evidence type="ECO:0000259" key="4">
    <source>
        <dbReference type="PROSITE" id="PS50949"/>
    </source>
</evidence>
<evidence type="ECO:0000313" key="6">
    <source>
        <dbReference type="Proteomes" id="UP000199512"/>
    </source>
</evidence>
<dbReference type="PANTHER" id="PTHR44846">
    <property type="entry name" value="MANNOSYL-D-GLYCERATE TRANSPORT/METABOLISM SYSTEM REPRESSOR MNGR-RELATED"/>
    <property type="match status" value="1"/>
</dbReference>
<organism evidence="5 6">
    <name type="scientific">Peptostreptococcus russellii</name>
    <dbReference type="NCBI Taxonomy" id="215200"/>
    <lineage>
        <taxon>Bacteria</taxon>
        <taxon>Bacillati</taxon>
        <taxon>Bacillota</taxon>
        <taxon>Clostridia</taxon>
        <taxon>Peptostreptococcales</taxon>
        <taxon>Peptostreptococcaceae</taxon>
        <taxon>Peptostreptococcus</taxon>
    </lineage>
</organism>
<dbReference type="CDD" id="cd07377">
    <property type="entry name" value="WHTH_GntR"/>
    <property type="match status" value="1"/>
</dbReference>
<dbReference type="PANTHER" id="PTHR44846:SF1">
    <property type="entry name" value="MANNOSYL-D-GLYCERATE TRANSPORT_METABOLISM SYSTEM REPRESSOR MNGR-RELATED"/>
    <property type="match status" value="1"/>
</dbReference>
<accession>A0A1H8KM64</accession>
<dbReference type="InterPro" id="IPR011663">
    <property type="entry name" value="UTRA"/>
</dbReference>
<dbReference type="PROSITE" id="PS50949">
    <property type="entry name" value="HTH_GNTR"/>
    <property type="match status" value="1"/>
</dbReference>
<dbReference type="InterPro" id="IPR000524">
    <property type="entry name" value="Tscrpt_reg_HTH_GntR"/>
</dbReference>
<proteinExistence type="predicted"/>
<dbReference type="RefSeq" id="WP_185594236.1">
    <property type="nucleotide sequence ID" value="NZ_FODF01000035.1"/>
</dbReference>
<dbReference type="Pfam" id="PF07702">
    <property type="entry name" value="UTRA"/>
    <property type="match status" value="1"/>
</dbReference>
<dbReference type="EMBL" id="FODF01000035">
    <property type="protein sequence ID" value="SEN93801.1"/>
    <property type="molecule type" value="Genomic_DNA"/>
</dbReference>
<name>A0A1H8KM64_9FIRM</name>
<dbReference type="SUPFAM" id="SSF64288">
    <property type="entry name" value="Chorismate lyase-like"/>
    <property type="match status" value="1"/>
</dbReference>